<evidence type="ECO:0000256" key="1">
    <source>
        <dbReference type="SAM" id="MobiDB-lite"/>
    </source>
</evidence>
<sequence>MLWNRDILYARVLLLFRVTLDRKRIGAGCLRTSEGAMTVLGAFIDTIQPQFSRFKEVRFIERVPGFGASVLAPPPRHSTIPTPLQALHHGQTAHLNRPTQRSLPPSPIHSQKQDLYPLLSFKLTRIHSFHSSCRKSSYSPQRTLQNTPTPKKQDLFPPASTYIHLNQLLHALPSVMHKVRTSSASSQHKSTILSPPLTPRGDVRVARAERAVGKVRGGEVVPPTSNKARLGPTQRYPAMPNTASAKTQRKHKALKF</sequence>
<feature type="compositionally biased region" description="Basic residues" evidence="1">
    <location>
        <begin position="247"/>
        <end position="256"/>
    </location>
</feature>
<feature type="region of interest" description="Disordered" evidence="1">
    <location>
        <begin position="90"/>
        <end position="109"/>
    </location>
</feature>
<proteinExistence type="predicted"/>
<gene>
    <name evidence="2" type="ORF">E2C01_045992</name>
</gene>
<feature type="region of interest" description="Disordered" evidence="1">
    <location>
        <begin position="215"/>
        <end position="256"/>
    </location>
</feature>
<protein>
    <submittedName>
        <fullName evidence="2">Uncharacterized protein</fullName>
    </submittedName>
</protein>
<feature type="compositionally biased region" description="Polar residues" evidence="1">
    <location>
        <begin position="93"/>
        <end position="103"/>
    </location>
</feature>
<keyword evidence="3" id="KW-1185">Reference proteome</keyword>
<organism evidence="2 3">
    <name type="scientific">Portunus trituberculatus</name>
    <name type="common">Swimming crab</name>
    <name type="synonym">Neptunus trituberculatus</name>
    <dbReference type="NCBI Taxonomy" id="210409"/>
    <lineage>
        <taxon>Eukaryota</taxon>
        <taxon>Metazoa</taxon>
        <taxon>Ecdysozoa</taxon>
        <taxon>Arthropoda</taxon>
        <taxon>Crustacea</taxon>
        <taxon>Multicrustacea</taxon>
        <taxon>Malacostraca</taxon>
        <taxon>Eumalacostraca</taxon>
        <taxon>Eucarida</taxon>
        <taxon>Decapoda</taxon>
        <taxon>Pleocyemata</taxon>
        <taxon>Brachyura</taxon>
        <taxon>Eubrachyura</taxon>
        <taxon>Portunoidea</taxon>
        <taxon>Portunidae</taxon>
        <taxon>Portuninae</taxon>
        <taxon>Portunus</taxon>
    </lineage>
</organism>
<dbReference type="Proteomes" id="UP000324222">
    <property type="component" value="Unassembled WGS sequence"/>
</dbReference>
<reference evidence="2 3" key="1">
    <citation type="submission" date="2019-05" db="EMBL/GenBank/DDBJ databases">
        <title>Another draft genome of Portunus trituberculatus and its Hox gene families provides insights of decapod evolution.</title>
        <authorList>
            <person name="Jeong J.-H."/>
            <person name="Song I."/>
            <person name="Kim S."/>
            <person name="Choi T."/>
            <person name="Kim D."/>
            <person name="Ryu S."/>
            <person name="Kim W."/>
        </authorList>
    </citation>
    <scope>NUCLEOTIDE SEQUENCE [LARGE SCALE GENOMIC DNA]</scope>
    <source>
        <tissue evidence="2">Muscle</tissue>
    </source>
</reference>
<evidence type="ECO:0000313" key="3">
    <source>
        <dbReference type="Proteomes" id="UP000324222"/>
    </source>
</evidence>
<evidence type="ECO:0000313" key="2">
    <source>
        <dbReference type="EMBL" id="MPC52131.1"/>
    </source>
</evidence>
<feature type="compositionally biased region" description="Polar residues" evidence="1">
    <location>
        <begin position="134"/>
        <end position="150"/>
    </location>
</feature>
<dbReference type="EMBL" id="VSRR010010643">
    <property type="protein sequence ID" value="MPC52131.1"/>
    <property type="molecule type" value="Genomic_DNA"/>
</dbReference>
<comment type="caution">
    <text evidence="2">The sequence shown here is derived from an EMBL/GenBank/DDBJ whole genome shotgun (WGS) entry which is preliminary data.</text>
</comment>
<name>A0A5B7FX87_PORTR</name>
<dbReference type="AlphaFoldDB" id="A0A5B7FX87"/>
<feature type="region of interest" description="Disordered" evidence="1">
    <location>
        <begin position="134"/>
        <end position="156"/>
    </location>
</feature>
<accession>A0A5B7FX87</accession>